<evidence type="ECO:0000313" key="1">
    <source>
        <dbReference type="EMBL" id="MDQ7908984.1"/>
    </source>
</evidence>
<name>A0ABU0ZPL3_9ACTN</name>
<reference evidence="1 2" key="1">
    <citation type="submission" date="2023-08" db="EMBL/GenBank/DDBJ databases">
        <title>Phytohabitans sansha sp. nov., isolated from marine sediment.</title>
        <authorList>
            <person name="Zhao Y."/>
            <person name="Yi K."/>
        </authorList>
    </citation>
    <scope>NUCLEOTIDE SEQUENCE [LARGE SCALE GENOMIC DNA]</scope>
    <source>
        <strain evidence="1 2">ZYX-F-186</strain>
    </source>
</reference>
<accession>A0ABU0ZPL3</accession>
<proteinExistence type="predicted"/>
<keyword evidence="2" id="KW-1185">Reference proteome</keyword>
<sequence length="142" mass="15432">MKSAGVAARVLATVAGLALLLAGTFWGSDDDFPFAPFRMYAGVNPPDDDAPDPRVEGTLATGTPVPLGQVETGIRRAEVEAKQERYLAEPALLAEIAEAYARRHPGGPAVVEVRLVMRWHEIRDSRPTGHHRDEVLAVWRAP</sequence>
<evidence type="ECO:0000313" key="2">
    <source>
        <dbReference type="Proteomes" id="UP001230908"/>
    </source>
</evidence>
<protein>
    <submittedName>
        <fullName evidence="1">Uncharacterized protein</fullName>
    </submittedName>
</protein>
<gene>
    <name evidence="1" type="ORF">RB614_31115</name>
</gene>
<dbReference type="EMBL" id="JAVHUY010000036">
    <property type="protein sequence ID" value="MDQ7908984.1"/>
    <property type="molecule type" value="Genomic_DNA"/>
</dbReference>
<dbReference type="Proteomes" id="UP001230908">
    <property type="component" value="Unassembled WGS sequence"/>
</dbReference>
<comment type="caution">
    <text evidence="1">The sequence shown here is derived from an EMBL/GenBank/DDBJ whole genome shotgun (WGS) entry which is preliminary data.</text>
</comment>
<organism evidence="1 2">
    <name type="scientific">Phytohabitans maris</name>
    <dbReference type="NCBI Taxonomy" id="3071409"/>
    <lineage>
        <taxon>Bacteria</taxon>
        <taxon>Bacillati</taxon>
        <taxon>Actinomycetota</taxon>
        <taxon>Actinomycetes</taxon>
        <taxon>Micromonosporales</taxon>
        <taxon>Micromonosporaceae</taxon>
    </lineage>
</organism>
<dbReference type="RefSeq" id="WP_308716249.1">
    <property type="nucleotide sequence ID" value="NZ_JAVHUY010000036.1"/>
</dbReference>